<dbReference type="GO" id="GO:0010564">
    <property type="term" value="P:regulation of cell cycle process"/>
    <property type="evidence" value="ECO:0007669"/>
    <property type="project" value="TreeGrafter"/>
</dbReference>
<keyword evidence="5" id="KW-0862">Zinc</keyword>
<evidence type="ECO:0000256" key="10">
    <source>
        <dbReference type="ARBA" id="ARBA00038003"/>
    </source>
</evidence>
<comment type="subcellular location">
    <subcellularLocation>
        <location evidence="1">Nucleus</location>
    </subcellularLocation>
</comment>
<reference evidence="15" key="1">
    <citation type="submission" date="2025-08" db="UniProtKB">
        <authorList>
            <consortium name="Ensembl"/>
        </authorList>
    </citation>
    <scope>IDENTIFICATION</scope>
</reference>
<evidence type="ECO:0000256" key="5">
    <source>
        <dbReference type="ARBA" id="ARBA00022833"/>
    </source>
</evidence>
<dbReference type="GO" id="GO:0017053">
    <property type="term" value="C:transcription repressor complex"/>
    <property type="evidence" value="ECO:0007669"/>
    <property type="project" value="TreeGrafter"/>
</dbReference>
<dbReference type="GO" id="GO:0008270">
    <property type="term" value="F:zinc ion binding"/>
    <property type="evidence" value="ECO:0007669"/>
    <property type="project" value="UniProtKB-KW"/>
</dbReference>
<evidence type="ECO:0000256" key="8">
    <source>
        <dbReference type="ARBA" id="ARBA00023163"/>
    </source>
</evidence>
<dbReference type="AlphaFoldDB" id="A0A8C6SKJ3"/>
<feature type="compositionally biased region" description="Basic residues" evidence="13">
    <location>
        <begin position="1"/>
        <end position="24"/>
    </location>
</feature>
<feature type="domain" description="C2H2-type" evidence="14">
    <location>
        <begin position="271"/>
        <end position="293"/>
    </location>
</feature>
<keyword evidence="6" id="KW-0805">Transcription regulation</keyword>
<protein>
    <submittedName>
        <fullName evidence="15">INSM transcriptional repressor 2</fullName>
    </submittedName>
</protein>
<dbReference type="Gene3D" id="3.30.160.60">
    <property type="entry name" value="Classic Zinc Finger"/>
    <property type="match status" value="2"/>
</dbReference>
<evidence type="ECO:0000256" key="11">
    <source>
        <dbReference type="ARBA" id="ARBA00058195"/>
    </source>
</evidence>
<dbReference type="FunFam" id="3.30.160.60:FF:000488">
    <property type="entry name" value="Insulinoma-associated protein 2"/>
    <property type="match status" value="1"/>
</dbReference>
<feature type="compositionally biased region" description="Low complexity" evidence="13">
    <location>
        <begin position="311"/>
        <end position="323"/>
    </location>
</feature>
<evidence type="ECO:0000313" key="16">
    <source>
        <dbReference type="Proteomes" id="UP000694523"/>
    </source>
</evidence>
<dbReference type="InterPro" id="IPR042972">
    <property type="entry name" value="INSM1/2"/>
</dbReference>
<evidence type="ECO:0000256" key="4">
    <source>
        <dbReference type="ARBA" id="ARBA00022771"/>
    </source>
</evidence>
<dbReference type="GO" id="GO:0001227">
    <property type="term" value="F:DNA-binding transcription repressor activity, RNA polymerase II-specific"/>
    <property type="evidence" value="ECO:0007669"/>
    <property type="project" value="TreeGrafter"/>
</dbReference>
<feature type="region of interest" description="Disordered" evidence="13">
    <location>
        <begin position="1"/>
        <end position="44"/>
    </location>
</feature>
<feature type="compositionally biased region" description="Low complexity" evidence="13">
    <location>
        <begin position="373"/>
        <end position="387"/>
    </location>
</feature>
<dbReference type="SMART" id="SM00355">
    <property type="entry name" value="ZnF_C2H2"/>
    <property type="match status" value="3"/>
</dbReference>
<dbReference type="Proteomes" id="UP000694523">
    <property type="component" value="Unplaced"/>
</dbReference>
<keyword evidence="2" id="KW-0479">Metal-binding</keyword>
<sequence>MPRGFLVKRNRRSPGSYRTRKHAKVLTPDCHEKGALSEHPERLSPVLHEDGARVWSPHVEPAQEAEVQQRAQLPDAEERTTDALTPDHDSSFFFPPLPSREGSCAPVTPVGTRVLEQQDDSPLYSGTCVTPELPFLLSSTPASVPFSRPHTNPYGHESNMHAHLFPSLSVLNEGPHVARKRPFIETDRRLSKVGISKKPKVNRKLNFEDEVTTSPVLGLRIKKEAPDSRSHRERSMKQPLGEFICQLCKEEYRDPFSLAQHKCSRIVRVEYRCPECDKVFSCPANLASHRRWHKPRPVNNSQGHESSHMGSMDSPPSSLPLPFVQSLPEEELYECRCCGKKFRRQAYLKKHLAAHEPPMTTYSQARDSQVFLSESSSGDSEQQDAQQLYQSKQRQSTFFGSPGLTRHINKTHTIEDRHVMLLQMSVRP</sequence>
<dbReference type="GO" id="GO:0005634">
    <property type="term" value="C:nucleus"/>
    <property type="evidence" value="ECO:0007669"/>
    <property type="project" value="UniProtKB-SubCell"/>
</dbReference>
<feature type="compositionally biased region" description="Polar residues" evidence="13">
    <location>
        <begin position="360"/>
        <end position="372"/>
    </location>
</feature>
<evidence type="ECO:0000256" key="1">
    <source>
        <dbReference type="ARBA" id="ARBA00004123"/>
    </source>
</evidence>
<evidence type="ECO:0000256" key="6">
    <source>
        <dbReference type="ARBA" id="ARBA00023015"/>
    </source>
</evidence>
<comment type="function">
    <text evidence="11">May act as a transcriptional regulator. May play a role in neurogenesis and neuroendocrine cell differentiation during embryonic development.</text>
</comment>
<proteinExistence type="inferred from homology"/>
<evidence type="ECO:0000256" key="13">
    <source>
        <dbReference type="SAM" id="MobiDB-lite"/>
    </source>
</evidence>
<dbReference type="Ensembl" id="ENSNMLT00000008651.1">
    <property type="protein sequence ID" value="ENSNMLP00000007591.1"/>
    <property type="gene ID" value="ENSNMLG00000005457.1"/>
</dbReference>
<name>A0A8C6SKJ3_9GOBI</name>
<feature type="domain" description="C2H2-type" evidence="14">
    <location>
        <begin position="333"/>
        <end position="360"/>
    </location>
</feature>
<dbReference type="InterPro" id="IPR013087">
    <property type="entry name" value="Znf_C2H2_type"/>
</dbReference>
<dbReference type="Pfam" id="PF00096">
    <property type="entry name" value="zf-C2H2"/>
    <property type="match status" value="2"/>
</dbReference>
<organism evidence="15 16">
    <name type="scientific">Neogobius melanostomus</name>
    <name type="common">round goby</name>
    <dbReference type="NCBI Taxonomy" id="47308"/>
    <lineage>
        <taxon>Eukaryota</taxon>
        <taxon>Metazoa</taxon>
        <taxon>Chordata</taxon>
        <taxon>Craniata</taxon>
        <taxon>Vertebrata</taxon>
        <taxon>Euteleostomi</taxon>
        <taxon>Actinopterygii</taxon>
        <taxon>Neopterygii</taxon>
        <taxon>Teleostei</taxon>
        <taxon>Neoteleostei</taxon>
        <taxon>Acanthomorphata</taxon>
        <taxon>Gobiaria</taxon>
        <taxon>Gobiiformes</taxon>
        <taxon>Gobioidei</taxon>
        <taxon>Gobiidae</taxon>
        <taxon>Benthophilinae</taxon>
        <taxon>Neogobiini</taxon>
        <taxon>Neogobius</taxon>
    </lineage>
</organism>
<dbReference type="GO" id="GO:0030182">
    <property type="term" value="P:neuron differentiation"/>
    <property type="evidence" value="ECO:0007669"/>
    <property type="project" value="TreeGrafter"/>
</dbReference>
<evidence type="ECO:0000259" key="14">
    <source>
        <dbReference type="PROSITE" id="PS50157"/>
    </source>
</evidence>
<feature type="region of interest" description="Disordered" evidence="13">
    <location>
        <begin position="293"/>
        <end position="323"/>
    </location>
</feature>
<dbReference type="SUPFAM" id="SSF57667">
    <property type="entry name" value="beta-beta-alpha zinc fingers"/>
    <property type="match status" value="2"/>
</dbReference>
<keyword evidence="4 12" id="KW-0863">Zinc-finger</keyword>
<dbReference type="PROSITE" id="PS00028">
    <property type="entry name" value="ZINC_FINGER_C2H2_1"/>
    <property type="match status" value="2"/>
</dbReference>
<keyword evidence="16" id="KW-1185">Reference proteome</keyword>
<dbReference type="GO" id="GO:0000978">
    <property type="term" value="F:RNA polymerase II cis-regulatory region sequence-specific DNA binding"/>
    <property type="evidence" value="ECO:0007669"/>
    <property type="project" value="TreeGrafter"/>
</dbReference>
<keyword evidence="7" id="KW-0238">DNA-binding</keyword>
<evidence type="ECO:0000256" key="7">
    <source>
        <dbReference type="ARBA" id="ARBA00023125"/>
    </source>
</evidence>
<feature type="compositionally biased region" description="Polar residues" evidence="13">
    <location>
        <begin position="388"/>
        <end position="399"/>
    </location>
</feature>
<keyword evidence="9" id="KW-0539">Nucleus</keyword>
<evidence type="ECO:0000256" key="12">
    <source>
        <dbReference type="PROSITE-ProRule" id="PRU00042"/>
    </source>
</evidence>
<feature type="compositionally biased region" description="Basic and acidic residues" evidence="13">
    <location>
        <begin position="29"/>
        <end position="44"/>
    </location>
</feature>
<feature type="region of interest" description="Disordered" evidence="13">
    <location>
        <begin position="359"/>
        <end position="406"/>
    </location>
</feature>
<comment type="similarity">
    <text evidence="10">Belongs to the INSM1 family.</text>
</comment>
<keyword evidence="3" id="KW-0677">Repeat</keyword>
<evidence type="ECO:0000256" key="3">
    <source>
        <dbReference type="ARBA" id="ARBA00022737"/>
    </source>
</evidence>
<keyword evidence="8" id="KW-0804">Transcription</keyword>
<evidence type="ECO:0000256" key="2">
    <source>
        <dbReference type="ARBA" id="ARBA00022723"/>
    </source>
</evidence>
<reference evidence="15" key="2">
    <citation type="submission" date="2025-09" db="UniProtKB">
        <authorList>
            <consortium name="Ensembl"/>
        </authorList>
    </citation>
    <scope>IDENTIFICATION</scope>
</reference>
<dbReference type="InterPro" id="IPR036236">
    <property type="entry name" value="Znf_C2H2_sf"/>
</dbReference>
<dbReference type="PROSITE" id="PS50157">
    <property type="entry name" value="ZINC_FINGER_C2H2_2"/>
    <property type="match status" value="2"/>
</dbReference>
<feature type="compositionally biased region" description="Basic and acidic residues" evidence="13">
    <location>
        <begin position="76"/>
        <end position="88"/>
    </location>
</feature>
<evidence type="ECO:0000313" key="15">
    <source>
        <dbReference type="Ensembl" id="ENSNMLP00000007591.1"/>
    </source>
</evidence>
<evidence type="ECO:0000256" key="9">
    <source>
        <dbReference type="ARBA" id="ARBA00023242"/>
    </source>
</evidence>
<dbReference type="PANTHER" id="PTHR15065">
    <property type="entry name" value="INSULINOMA-ASSOCIATED 1"/>
    <property type="match status" value="1"/>
</dbReference>
<accession>A0A8C6SKJ3</accession>
<feature type="region of interest" description="Disordered" evidence="13">
    <location>
        <begin position="62"/>
        <end position="88"/>
    </location>
</feature>
<dbReference type="PANTHER" id="PTHR15065:SF4">
    <property type="entry name" value="LD18634P"/>
    <property type="match status" value="1"/>
</dbReference>